<evidence type="ECO:0000313" key="2">
    <source>
        <dbReference type="Proteomes" id="UP000201169"/>
    </source>
</evidence>
<dbReference type="InterPro" id="IPR008514">
    <property type="entry name" value="T6SS_Hcp"/>
</dbReference>
<dbReference type="PANTHER" id="PTHR36152">
    <property type="entry name" value="CYTOPLASMIC PROTEIN-RELATED"/>
    <property type="match status" value="1"/>
</dbReference>
<dbReference type="SUPFAM" id="SSF141452">
    <property type="entry name" value="Hcp1-like"/>
    <property type="match status" value="1"/>
</dbReference>
<dbReference type="Gene3D" id="2.30.110.20">
    <property type="entry name" value="Hcp1-like"/>
    <property type="match status" value="1"/>
</dbReference>
<accession>A0A222MWX7</accession>
<evidence type="ECO:0000313" key="1">
    <source>
        <dbReference type="EMBL" id="ASQ30483.1"/>
    </source>
</evidence>
<dbReference type="KEGG" id="cavi:CAV_0819"/>
<dbReference type="NCBIfam" id="TIGR03344">
    <property type="entry name" value="VI_effect_Hcp1"/>
    <property type="match status" value="1"/>
</dbReference>
<protein>
    <submittedName>
        <fullName evidence="1">Type VI secretion system, secreted protein Hcp</fullName>
    </submittedName>
</protein>
<sequence>MVTDFFIKIEGIDGESNEQNHQKWIEVIDFSHGAMQNVAIGKSHEVSGRGHLIPFSFTHVVDKATPKLQHYCMTGQKINKIEFQVCRSIGNNQIPTYELTMESVKISKAEISTVARKVEADTAYQAIEKVELIAGKITWKVTPIKPDNTKDGVVEASFDQTING</sequence>
<dbReference type="AlphaFoldDB" id="A0A222MWX7"/>
<reference evidence="1 2" key="1">
    <citation type="submission" date="2017-07" db="EMBL/GenBank/DDBJ databases">
        <title>Analysis of two Campylobacter avium genomes and identification of a novel hippuricase gene.</title>
        <authorList>
            <person name="Miller W.G."/>
            <person name="Chapman M.H."/>
            <person name="Yee E."/>
            <person name="Revez J."/>
            <person name="Bono J.L."/>
            <person name="Rossi M."/>
        </authorList>
    </citation>
    <scope>NUCLEOTIDE SEQUENCE [LARGE SCALE GENOMIC DNA]</scope>
    <source>
        <strain evidence="1 2">LMG 24591</strain>
    </source>
</reference>
<keyword evidence="2" id="KW-1185">Reference proteome</keyword>
<organism evidence="1 2">
    <name type="scientific">Campylobacter avium LMG 24591</name>
    <dbReference type="NCBI Taxonomy" id="522484"/>
    <lineage>
        <taxon>Bacteria</taxon>
        <taxon>Pseudomonadati</taxon>
        <taxon>Campylobacterota</taxon>
        <taxon>Epsilonproteobacteria</taxon>
        <taxon>Campylobacterales</taxon>
        <taxon>Campylobacteraceae</taxon>
        <taxon>Campylobacter</taxon>
    </lineage>
</organism>
<dbReference type="InterPro" id="IPR053165">
    <property type="entry name" value="HSI-I_assembly_Hcp1"/>
</dbReference>
<gene>
    <name evidence="1" type="ORF">CAV_0819</name>
</gene>
<dbReference type="Proteomes" id="UP000201169">
    <property type="component" value="Chromosome"/>
</dbReference>
<dbReference type="OrthoDB" id="5066999at2"/>
<dbReference type="EMBL" id="CP022347">
    <property type="protein sequence ID" value="ASQ30483.1"/>
    <property type="molecule type" value="Genomic_DNA"/>
</dbReference>
<dbReference type="RefSeq" id="WP_094325240.1">
    <property type="nucleotide sequence ID" value="NZ_CP022347.1"/>
</dbReference>
<dbReference type="Pfam" id="PF05638">
    <property type="entry name" value="T6SS_HCP"/>
    <property type="match status" value="1"/>
</dbReference>
<dbReference type="InterPro" id="IPR036624">
    <property type="entry name" value="Hcp1-lik_sf"/>
</dbReference>
<proteinExistence type="predicted"/>
<name>A0A222MWX7_9BACT</name>
<dbReference type="PANTHER" id="PTHR36152:SF1">
    <property type="entry name" value="UBIQUITIN-LIKE DOMAIN-CONTAINING PROTEIN"/>
    <property type="match status" value="1"/>
</dbReference>